<dbReference type="InterPro" id="IPR048167">
    <property type="entry name" value="AQJ64_40280-like"/>
</dbReference>
<accession>A0ABN1QVQ0</accession>
<evidence type="ECO:0008006" key="3">
    <source>
        <dbReference type="Google" id="ProtNLM"/>
    </source>
</evidence>
<name>A0ABN1QVQ0_9ACTN</name>
<dbReference type="Proteomes" id="UP001501578">
    <property type="component" value="Unassembled WGS sequence"/>
</dbReference>
<protein>
    <recommendedName>
        <fullName evidence="3">Amine oxidase</fullName>
    </recommendedName>
</protein>
<organism evidence="1 2">
    <name type="scientific">Nonomuraea longicatena</name>
    <dbReference type="NCBI Taxonomy" id="83682"/>
    <lineage>
        <taxon>Bacteria</taxon>
        <taxon>Bacillati</taxon>
        <taxon>Actinomycetota</taxon>
        <taxon>Actinomycetes</taxon>
        <taxon>Streptosporangiales</taxon>
        <taxon>Streptosporangiaceae</taxon>
        <taxon>Nonomuraea</taxon>
    </lineage>
</organism>
<evidence type="ECO:0000313" key="2">
    <source>
        <dbReference type="Proteomes" id="UP001501578"/>
    </source>
</evidence>
<sequence length="128" mass="14526">MGIRAEVEWVDCRERFPRDGIPVAAAITGRFASDDADERDPDAGLEFWLVRPMYFTTLHFDEDERKYHDCFVDSDGVVRLPYARGGDNPQDDDELITHWAYLPTLPDTTVDYLTGEDAKTARANALGK</sequence>
<dbReference type="RefSeq" id="WP_343954045.1">
    <property type="nucleotide sequence ID" value="NZ_BAAAHQ010000041.1"/>
</dbReference>
<dbReference type="NCBIfam" id="NF041588">
    <property type="entry name" value="AQJ64_40280_fam"/>
    <property type="match status" value="1"/>
</dbReference>
<evidence type="ECO:0000313" key="1">
    <source>
        <dbReference type="EMBL" id="GAA0947939.1"/>
    </source>
</evidence>
<reference evidence="1 2" key="1">
    <citation type="journal article" date="2019" name="Int. J. Syst. Evol. Microbiol.">
        <title>The Global Catalogue of Microorganisms (GCM) 10K type strain sequencing project: providing services to taxonomists for standard genome sequencing and annotation.</title>
        <authorList>
            <consortium name="The Broad Institute Genomics Platform"/>
            <consortium name="The Broad Institute Genome Sequencing Center for Infectious Disease"/>
            <person name="Wu L."/>
            <person name="Ma J."/>
        </authorList>
    </citation>
    <scope>NUCLEOTIDE SEQUENCE [LARGE SCALE GENOMIC DNA]</scope>
    <source>
        <strain evidence="1 2">JCM 11136</strain>
    </source>
</reference>
<proteinExistence type="predicted"/>
<comment type="caution">
    <text evidence="1">The sequence shown here is derived from an EMBL/GenBank/DDBJ whole genome shotgun (WGS) entry which is preliminary data.</text>
</comment>
<keyword evidence="2" id="KW-1185">Reference proteome</keyword>
<dbReference type="EMBL" id="BAAAHQ010000041">
    <property type="protein sequence ID" value="GAA0947939.1"/>
    <property type="molecule type" value="Genomic_DNA"/>
</dbReference>
<gene>
    <name evidence="1" type="ORF">GCM10009560_64860</name>
</gene>